<dbReference type="Proteomes" id="UP000324897">
    <property type="component" value="Chromosome 5"/>
</dbReference>
<name>A0A5J9WAP6_9POAL</name>
<evidence type="ECO:0000313" key="2">
    <source>
        <dbReference type="Proteomes" id="UP000324897"/>
    </source>
</evidence>
<protein>
    <submittedName>
        <fullName evidence="1">Uncharacterized protein</fullName>
    </submittedName>
</protein>
<proteinExistence type="predicted"/>
<organism evidence="1 2">
    <name type="scientific">Eragrostis curvula</name>
    <name type="common">weeping love grass</name>
    <dbReference type="NCBI Taxonomy" id="38414"/>
    <lineage>
        <taxon>Eukaryota</taxon>
        <taxon>Viridiplantae</taxon>
        <taxon>Streptophyta</taxon>
        <taxon>Embryophyta</taxon>
        <taxon>Tracheophyta</taxon>
        <taxon>Spermatophyta</taxon>
        <taxon>Magnoliopsida</taxon>
        <taxon>Liliopsida</taxon>
        <taxon>Poales</taxon>
        <taxon>Poaceae</taxon>
        <taxon>PACMAD clade</taxon>
        <taxon>Chloridoideae</taxon>
        <taxon>Eragrostideae</taxon>
        <taxon>Eragrostidinae</taxon>
        <taxon>Eragrostis</taxon>
    </lineage>
</organism>
<reference evidence="1 2" key="1">
    <citation type="journal article" date="2019" name="Sci. Rep.">
        <title>A high-quality genome of Eragrostis curvula grass provides insights into Poaceae evolution and supports new strategies to enhance forage quality.</title>
        <authorList>
            <person name="Carballo J."/>
            <person name="Santos B.A.C.M."/>
            <person name="Zappacosta D."/>
            <person name="Garbus I."/>
            <person name="Selva J.P."/>
            <person name="Gallo C.A."/>
            <person name="Diaz A."/>
            <person name="Albertini E."/>
            <person name="Caccamo M."/>
            <person name="Echenique V."/>
        </authorList>
    </citation>
    <scope>NUCLEOTIDE SEQUENCE [LARGE SCALE GENOMIC DNA]</scope>
    <source>
        <strain evidence="2">cv. Victoria</strain>
        <tissue evidence="1">Leaf</tissue>
    </source>
</reference>
<accession>A0A5J9WAP6</accession>
<evidence type="ECO:0000313" key="1">
    <source>
        <dbReference type="EMBL" id="TVU45812.1"/>
    </source>
</evidence>
<dbReference type="Gramene" id="TVU45812">
    <property type="protein sequence ID" value="TVU45812"/>
    <property type="gene ID" value="EJB05_05315"/>
</dbReference>
<sequence>MPLRSKPAVMSLRLSEQGRCHLPSVDVRPSWSPLSAQPHPLDLAETRTGKGAIGSDGGCCLSSHPGFAMGLLHITLSIIRKLNSIVLFGCYTAGKHFPEVLGNPELPSPDELLLVPFCF</sequence>
<comment type="caution">
    <text evidence="1">The sequence shown here is derived from an EMBL/GenBank/DDBJ whole genome shotgun (WGS) entry which is preliminary data.</text>
</comment>
<dbReference type="AlphaFoldDB" id="A0A5J9WAP6"/>
<gene>
    <name evidence="1" type="ORF">EJB05_05315</name>
</gene>
<dbReference type="EMBL" id="RWGY01000004">
    <property type="protein sequence ID" value="TVU45812.1"/>
    <property type="molecule type" value="Genomic_DNA"/>
</dbReference>
<keyword evidence="2" id="KW-1185">Reference proteome</keyword>